<dbReference type="Pfam" id="PF03567">
    <property type="entry name" value="Sulfotransfer_2"/>
    <property type="match status" value="1"/>
</dbReference>
<dbReference type="GeneID" id="36381283"/>
<dbReference type="GO" id="GO:0016020">
    <property type="term" value="C:membrane"/>
    <property type="evidence" value="ECO:0007669"/>
    <property type="project" value="InterPro"/>
</dbReference>
<dbReference type="PANTHER" id="PTHR22900">
    <property type="entry name" value="PROTEIN CBG14245-RELATED"/>
    <property type="match status" value="1"/>
</dbReference>
<evidence type="ECO:0000256" key="1">
    <source>
        <dbReference type="SAM" id="Phobius"/>
    </source>
</evidence>
<dbReference type="InterPro" id="IPR005331">
    <property type="entry name" value="Sulfotransferase"/>
</dbReference>
<dbReference type="GO" id="GO:1902884">
    <property type="term" value="P:positive regulation of response to oxidative stress"/>
    <property type="evidence" value="ECO:0007669"/>
    <property type="project" value="InterPro"/>
</dbReference>
<dbReference type="RefSeq" id="XP_024508113.1">
    <property type="nucleotide sequence ID" value="XM_024654775.1"/>
</dbReference>
<keyword evidence="1" id="KW-0472">Membrane</keyword>
<evidence type="ECO:0000313" key="4">
    <source>
        <dbReference type="WBParaSite" id="SRAE_2000356700.1"/>
    </source>
</evidence>
<organism evidence="2">
    <name type="scientific">Strongyloides ratti</name>
    <name type="common">Parasitic roundworm</name>
    <dbReference type="NCBI Taxonomy" id="34506"/>
    <lineage>
        <taxon>Eukaryota</taxon>
        <taxon>Metazoa</taxon>
        <taxon>Ecdysozoa</taxon>
        <taxon>Nematoda</taxon>
        <taxon>Chromadorea</taxon>
        <taxon>Rhabditida</taxon>
        <taxon>Tylenchina</taxon>
        <taxon>Panagrolaimomorpha</taxon>
        <taxon>Strongyloidoidea</taxon>
        <taxon>Strongyloididae</taxon>
        <taxon>Strongyloides</taxon>
    </lineage>
</organism>
<evidence type="ECO:0000313" key="2">
    <source>
        <dbReference type="EMBL" id="CEF68913.1"/>
    </source>
</evidence>
<reference evidence="4" key="2">
    <citation type="submission" date="2020-12" db="UniProtKB">
        <authorList>
            <consortium name="WormBaseParasite"/>
        </authorList>
    </citation>
    <scope>IDENTIFICATION</scope>
</reference>
<gene>
    <name evidence="2 4 5" type="ORF">SRAE_2000356700</name>
</gene>
<dbReference type="Proteomes" id="UP000035682">
    <property type="component" value="Unplaced"/>
</dbReference>
<dbReference type="GO" id="GO:0047756">
    <property type="term" value="F:chondroitin 4-sulfotransferase activity"/>
    <property type="evidence" value="ECO:0007669"/>
    <property type="project" value="InterPro"/>
</dbReference>
<proteinExistence type="predicted"/>
<dbReference type="CTD" id="36381283"/>
<dbReference type="WBParaSite" id="SRAE_2000356700.1">
    <property type="protein sequence ID" value="SRAE_2000356700.1"/>
    <property type="gene ID" value="WBGene00263790"/>
</dbReference>
<dbReference type="EMBL" id="LN609529">
    <property type="protein sequence ID" value="CEF68913.1"/>
    <property type="molecule type" value="Genomic_DNA"/>
</dbReference>
<protein>
    <submittedName>
        <fullName evidence="2 4">Sulfotransferase family-containing protein</fullName>
    </submittedName>
</protein>
<reference evidence="2 3" key="1">
    <citation type="submission" date="2014-09" db="EMBL/GenBank/DDBJ databases">
        <authorList>
            <person name="Martin A.A."/>
        </authorList>
    </citation>
    <scope>NUCLEOTIDE SEQUENCE</scope>
    <source>
        <strain evidence="3">ED321</strain>
        <strain evidence="2">ED321 Heterogonic</strain>
    </source>
</reference>
<keyword evidence="3" id="KW-1185">Reference proteome</keyword>
<evidence type="ECO:0000313" key="5">
    <source>
        <dbReference type="WormBase" id="SRAE_2000356700"/>
    </source>
</evidence>
<dbReference type="GO" id="GO:0050650">
    <property type="term" value="P:chondroitin sulfate proteoglycan biosynthetic process"/>
    <property type="evidence" value="ECO:0007669"/>
    <property type="project" value="InterPro"/>
</dbReference>
<keyword evidence="2" id="KW-0808">Transferase</keyword>
<dbReference type="InterPro" id="IPR007669">
    <property type="entry name" value="Chst-1-like"/>
</dbReference>
<dbReference type="PANTHER" id="PTHR22900:SF5">
    <property type="entry name" value="PROTEIN CBG14245"/>
    <property type="match status" value="1"/>
</dbReference>
<evidence type="ECO:0000313" key="3">
    <source>
        <dbReference type="Proteomes" id="UP000035682"/>
    </source>
</evidence>
<sequence>MQNCHLKIFADILLVFTILLLVFNYSYWKIAKYETHYITKPKGFFPLGNNGKYKSNYRIWNKPKVLLCSEFPNTLDFLDILLPDGVNKTHDEIFSESKFANLKNVLENNSNGTLWKLIIFIHNPMERFMKNFMDYCGMNSKYGTESTSFCFYCNGEINCFLTRLFDYLNEKCLMRERFIPTLRDKLFAPQFWKCNLKLDASYYNIIQVNDKNNFFDELTSILKNSNISIIDKSIEYQKAKEMSLLLHNKENKTILDFYENILTKNDYLLTKFITIYFFDYYTFSYEIPYF</sequence>
<feature type="transmembrane region" description="Helical" evidence="1">
    <location>
        <begin position="6"/>
        <end position="28"/>
    </location>
</feature>
<name>A0A090LL62_STRRB</name>
<keyword evidence="1" id="KW-0812">Transmembrane</keyword>
<dbReference type="AlphaFoldDB" id="A0A090LL62"/>
<accession>A0A090LL62</accession>
<dbReference type="WormBase" id="SRAE_2000356700">
    <property type="protein sequence ID" value="SRP02672"/>
    <property type="gene ID" value="WBGene00263790"/>
</dbReference>
<keyword evidence="1" id="KW-1133">Transmembrane helix</keyword>